<dbReference type="GO" id="GO:0170069">
    <property type="term" value="C:geranylgeranyltransferase-III complex"/>
    <property type="evidence" value="ECO:0007669"/>
    <property type="project" value="EnsemblFungi"/>
</dbReference>
<dbReference type="KEGG" id="ndi:NDAI_0K02000"/>
<dbReference type="GeneID" id="11497757"/>
<dbReference type="GO" id="GO:0031505">
    <property type="term" value="P:fungal-type cell wall organization"/>
    <property type="evidence" value="ECO:0007669"/>
    <property type="project" value="EnsemblFungi"/>
</dbReference>
<dbReference type="HOGENOM" id="CLU_062497_0_0_1"/>
<proteinExistence type="predicted"/>
<dbReference type="EMBL" id="HE580277">
    <property type="protein sequence ID" value="CCD27391.1"/>
    <property type="molecule type" value="Genomic_DNA"/>
</dbReference>
<dbReference type="RefSeq" id="XP_003672634.1">
    <property type="nucleotide sequence ID" value="XM_003672586.1"/>
</dbReference>
<evidence type="ECO:0000313" key="1">
    <source>
        <dbReference type="EMBL" id="CCD27391.1"/>
    </source>
</evidence>
<dbReference type="Proteomes" id="UP000000689">
    <property type="component" value="Chromosome 11"/>
</dbReference>
<dbReference type="OrthoDB" id="5358702at2759"/>
<dbReference type="OMA" id="NYYCWNT"/>
<gene>
    <name evidence="1" type="primary">NDAI0K02000</name>
    <name evidence="1" type="ordered locus">NDAI_0K02000</name>
</gene>
<dbReference type="GO" id="GO:0006914">
    <property type="term" value="P:autophagy"/>
    <property type="evidence" value="ECO:0007669"/>
    <property type="project" value="EnsemblFungi"/>
</dbReference>
<dbReference type="Gene3D" id="1.25.40.120">
    <property type="entry name" value="Protein prenylyltransferase"/>
    <property type="match status" value="1"/>
</dbReference>
<name>G0WHY0_NAUDC</name>
<dbReference type="GO" id="GO:0170068">
    <property type="term" value="F:geranylgeranyltransferase type III activity"/>
    <property type="evidence" value="ECO:0007669"/>
    <property type="project" value="EnsemblFungi"/>
</dbReference>
<organism evidence="1 2">
    <name type="scientific">Naumovozyma dairenensis (strain ATCC 10597 / BCRC 20456 / CBS 421 / NBRC 0211 / NRRL Y-12639)</name>
    <name type="common">Saccharomyces dairenensis</name>
    <dbReference type="NCBI Taxonomy" id="1071378"/>
    <lineage>
        <taxon>Eukaryota</taxon>
        <taxon>Fungi</taxon>
        <taxon>Dikarya</taxon>
        <taxon>Ascomycota</taxon>
        <taxon>Saccharomycotina</taxon>
        <taxon>Saccharomycetes</taxon>
        <taxon>Saccharomycetales</taxon>
        <taxon>Saccharomycetaceae</taxon>
        <taxon>Naumovozyma</taxon>
    </lineage>
</organism>
<dbReference type="GO" id="GO:0006612">
    <property type="term" value="P:protein targeting to membrane"/>
    <property type="evidence" value="ECO:0007669"/>
    <property type="project" value="EnsemblFungi"/>
</dbReference>
<dbReference type="AlphaFoldDB" id="G0WHY0"/>
<protein>
    <submittedName>
        <fullName evidence="1">Uncharacterized protein</fullName>
    </submittedName>
</protein>
<dbReference type="SUPFAM" id="SSF48439">
    <property type="entry name" value="Protein prenylyltransferase"/>
    <property type="match status" value="1"/>
</dbReference>
<dbReference type="eggNOG" id="ENOG502RXS6">
    <property type="taxonomic scope" value="Eukaryota"/>
</dbReference>
<sequence>MTHRLTLCKELFELLIDEYPQDHCILTIAPDQQNIKSNFYVDKTSNHSEVICFKGTYLRILKEAHDYFNEFINFDMRERSKINRKGNNNAEYSYWNTYYMTIGMFLCTPEHKTIFTLHEEIFIKLLQQYGSDDDKAKKIDLLNKELKLIQRFLSSENNRLNKSSSMWHYYKKLYVINQLILSPEKNKDNDYIMTFFHSLMKHPTNYYSWNTMRWFFDNIDSMRMALFEKVKRYCFQHSSNCSSWSALAYFLNHVGGHEREISLYHRLEFKRLWKHYDKIFRDNDIIISQEVDIEDGIFSLSVEDQKYHPQPVKFNVDIKTNFNEILEIIELLRTDQWPPFLCLFVLLKKFEIINRQELFDKWRDEIRVFQEETHLYIPYQYNKPFVPEGFTDDLLIARDIMFYGFKKTIIEEFDDY</sequence>
<evidence type="ECO:0000313" key="2">
    <source>
        <dbReference type="Proteomes" id="UP000000689"/>
    </source>
</evidence>
<reference evidence="1 2" key="1">
    <citation type="journal article" date="2011" name="Proc. Natl. Acad. Sci. U.S.A.">
        <title>Evolutionary erosion of yeast sex chromosomes by mating-type switching accidents.</title>
        <authorList>
            <person name="Gordon J.L."/>
            <person name="Armisen D."/>
            <person name="Proux-Wera E."/>
            <person name="Oheigeartaigh S.S."/>
            <person name="Byrne K.P."/>
            <person name="Wolfe K.H."/>
        </authorList>
    </citation>
    <scope>NUCLEOTIDE SEQUENCE [LARGE SCALE GENOMIC DNA]</scope>
    <source>
        <strain evidence="2">ATCC 10597 / BCRC 20456 / CBS 421 / NBRC 0211 / NRRL Y-12639</strain>
    </source>
</reference>
<keyword evidence="2" id="KW-1185">Reference proteome</keyword>
<accession>G0WHY0</accession>